<keyword evidence="2" id="KW-1185">Reference proteome</keyword>
<organism evidence="1 2">
    <name type="scientific">Trifolium pratense</name>
    <name type="common">Red clover</name>
    <dbReference type="NCBI Taxonomy" id="57577"/>
    <lineage>
        <taxon>Eukaryota</taxon>
        <taxon>Viridiplantae</taxon>
        <taxon>Streptophyta</taxon>
        <taxon>Embryophyta</taxon>
        <taxon>Tracheophyta</taxon>
        <taxon>Spermatophyta</taxon>
        <taxon>Magnoliopsida</taxon>
        <taxon>eudicotyledons</taxon>
        <taxon>Gunneridae</taxon>
        <taxon>Pentapetalae</taxon>
        <taxon>rosids</taxon>
        <taxon>fabids</taxon>
        <taxon>Fabales</taxon>
        <taxon>Fabaceae</taxon>
        <taxon>Papilionoideae</taxon>
        <taxon>50 kb inversion clade</taxon>
        <taxon>NPAAA clade</taxon>
        <taxon>Hologalegina</taxon>
        <taxon>IRL clade</taxon>
        <taxon>Trifolieae</taxon>
        <taxon>Trifolium</taxon>
    </lineage>
</organism>
<dbReference type="Proteomes" id="UP001177021">
    <property type="component" value="Unassembled WGS sequence"/>
</dbReference>
<proteinExistence type="predicted"/>
<evidence type="ECO:0000313" key="2">
    <source>
        <dbReference type="Proteomes" id="UP001177021"/>
    </source>
</evidence>
<reference evidence="1" key="1">
    <citation type="submission" date="2023-10" db="EMBL/GenBank/DDBJ databases">
        <authorList>
            <person name="Rodriguez Cubillos JULIANA M."/>
            <person name="De Vega J."/>
        </authorList>
    </citation>
    <scope>NUCLEOTIDE SEQUENCE</scope>
</reference>
<accession>A0ACB0LES3</accession>
<protein>
    <submittedName>
        <fullName evidence="1">Uncharacterized protein</fullName>
    </submittedName>
</protein>
<evidence type="ECO:0000313" key="1">
    <source>
        <dbReference type="EMBL" id="CAJ2667250.1"/>
    </source>
</evidence>
<gene>
    <name evidence="1" type="ORF">MILVUS5_LOCUS31918</name>
</gene>
<name>A0ACB0LES3_TRIPR</name>
<comment type="caution">
    <text evidence="1">The sequence shown here is derived from an EMBL/GenBank/DDBJ whole genome shotgun (WGS) entry which is preliminary data.</text>
</comment>
<dbReference type="EMBL" id="CASHSV030000513">
    <property type="protein sequence ID" value="CAJ2667250.1"/>
    <property type="molecule type" value="Genomic_DNA"/>
</dbReference>
<sequence>MAIQSYSSSSSSFSYDYTYDVFISFRGPDTRFGFTGNLYKALSDNGIRTFIDDKELQGGEEITASLLKNIEDSRIAVIVFSKNYATSSFCLDELVHIIHHFKKKNRLVLPIFYGTKPSHVRHTNHCYGEALAKHEKKFQHNKENMNRLEEWKMALNQAANLSGYHFNLRNEEYEYVFINKIVAEISNKINRVLLHVADHPVGLESRLLQGTNKIEMIYLNCPSKKFKIDWNGEAFKKMTKLKTLIIENGHFSQGPKYLPSTLRVLKWNRYPSKSPPSSALNKEFKNMTILKFDNSKYLTNIPNVSCLPNLEIFSFKNCKNLTTVHDSIGFLTHLQILNAENCDKLLSFPPLKLISLLELELSGCTNLNKFPEILDKMENIKEITLINTGIKEFPFSFQNLTELYALFINGHGKLGLPSSILMMSNLLYVNINGFSQLLPKLNDKPGSMLPTSNVKAIFLETSKHGFLNIALTWFSNVEFLFLSRSNIKILPECLKECHFLKNIDLDGCKYLEEIRGIPPNLKTLSAFGCYSLTSSSKSMLVSKELHETGGTKFHFPSSRSDKIPTWFEHQSREPSFSFSFRNNLPSLVFIFSSKQMHEWGLHKGDVDPVLRANLYINDNVYSLFDSNYGFNFDMKPYHTYLLSFDMQYWFKSQSLNDYQLDESLVKNEWIHAEVRFGFVDKNEYGDDEDVVDLDDEYVVYCGIHVVKHLTSMDDFQFTDSSLYSERNLDEYLSDLASLFY</sequence>